<dbReference type="EMBL" id="JBFOLJ010000003">
    <property type="protein sequence ID" value="KAL2549160.1"/>
    <property type="molecule type" value="Genomic_DNA"/>
</dbReference>
<keyword evidence="2" id="KW-1185">Reference proteome</keyword>
<dbReference type="Proteomes" id="UP001604277">
    <property type="component" value="Unassembled WGS sequence"/>
</dbReference>
<sequence>MDTAYLYTGHARWWIVMIMIWRKLEERSRGDSGYGRARWVEYVRELSRGYDDPKAKPDNWACSEYSSELNIPDFTKLRDKYRIPESVRLIHPNKTYRHYSPTEGHVAIMSDALACRMRLPLRLFFRAILRRSSSLPKIGLASLGTKKIPTVVKKKSSNNDQRKTHAELILKSREKIQDDLPTPTDMRQTTLIEGWAAYSNKSSAEEKLNAAKALTAWSLVLIEEAEASISDLELNKRNVATALQNTESIMKDRDHYKEWATWL</sequence>
<organism evidence="1 2">
    <name type="scientific">Forsythia ovata</name>
    <dbReference type="NCBI Taxonomy" id="205694"/>
    <lineage>
        <taxon>Eukaryota</taxon>
        <taxon>Viridiplantae</taxon>
        <taxon>Streptophyta</taxon>
        <taxon>Embryophyta</taxon>
        <taxon>Tracheophyta</taxon>
        <taxon>Spermatophyta</taxon>
        <taxon>Magnoliopsida</taxon>
        <taxon>eudicotyledons</taxon>
        <taxon>Gunneridae</taxon>
        <taxon>Pentapetalae</taxon>
        <taxon>asterids</taxon>
        <taxon>lamiids</taxon>
        <taxon>Lamiales</taxon>
        <taxon>Oleaceae</taxon>
        <taxon>Forsythieae</taxon>
        <taxon>Forsythia</taxon>
    </lineage>
</organism>
<accession>A0ABD1WI80</accession>
<evidence type="ECO:0000313" key="1">
    <source>
        <dbReference type="EMBL" id="KAL2549160.1"/>
    </source>
</evidence>
<proteinExistence type="predicted"/>
<comment type="caution">
    <text evidence="1">The sequence shown here is derived from an EMBL/GenBank/DDBJ whole genome shotgun (WGS) entry which is preliminary data.</text>
</comment>
<gene>
    <name evidence="1" type="ORF">Fot_10690</name>
</gene>
<name>A0ABD1WI80_9LAMI</name>
<reference evidence="2" key="1">
    <citation type="submission" date="2024-07" db="EMBL/GenBank/DDBJ databases">
        <title>Two chromosome-level genome assemblies of Korean endemic species Abeliophyllum distichum and Forsythia ovata (Oleaceae).</title>
        <authorList>
            <person name="Jang H."/>
        </authorList>
    </citation>
    <scope>NUCLEOTIDE SEQUENCE [LARGE SCALE GENOMIC DNA]</scope>
</reference>
<protein>
    <submittedName>
        <fullName evidence="1">Uncharacterized protein</fullName>
    </submittedName>
</protein>
<dbReference type="AlphaFoldDB" id="A0ABD1WI80"/>
<evidence type="ECO:0000313" key="2">
    <source>
        <dbReference type="Proteomes" id="UP001604277"/>
    </source>
</evidence>